<dbReference type="EMBL" id="VTES01000006">
    <property type="protein sequence ID" value="TYS60561.1"/>
    <property type="molecule type" value="Genomic_DNA"/>
</dbReference>
<name>A0A5D4SD21_9BACI</name>
<evidence type="ECO:0000313" key="2">
    <source>
        <dbReference type="Proteomes" id="UP000323732"/>
    </source>
</evidence>
<dbReference type="Pfam" id="PF14907">
    <property type="entry name" value="NTP_transf_5"/>
    <property type="match status" value="1"/>
</dbReference>
<proteinExistence type="predicted"/>
<dbReference type="Proteomes" id="UP000323732">
    <property type="component" value="Unassembled WGS sequence"/>
</dbReference>
<comment type="caution">
    <text evidence="1">The sequence shown here is derived from an EMBL/GenBank/DDBJ whole genome shotgun (WGS) entry which is preliminary data.</text>
</comment>
<dbReference type="GO" id="GO:0016740">
    <property type="term" value="F:transferase activity"/>
    <property type="evidence" value="ECO:0007669"/>
    <property type="project" value="UniProtKB-KW"/>
</dbReference>
<sequence>MSKKKSNIFYDICRGIFPTESNVNLKCESLSTIAKKHRLIYPLLKYNKDLRINNLSWEDVKKIENIKQQHLKELITNFSLLKINFMLIKGIALKKYYPHNVPRQSIDYDFIIKTIEDFFVVYNYLKELGYEYEGFPLFSEVEGKIYGIVKMEKDLGNGLISKLEFNVGGFLISEVTWLDEDILFDNSEYFELNDTMVLIPNSTMNYIILVIEVGGNPYDRIRDSVDYFFLRESINTPKAQELINKYNLKSFEKRLLTAYKLIEQNKFNNNKPKSLLNDIKVRLLKDQHILPYLIKNRTFNFKFLFNYYMVVLGNYLIYKKASLTFIKKIDNLVLTINRFRSGILTNFVPINDNRINKWKEKKLRKNLIIYRNPFGTFFLSNFCVHEQEEIDFLEKSTGSLL</sequence>
<reference evidence="1 2" key="1">
    <citation type="submission" date="2019-08" db="EMBL/GenBank/DDBJ databases">
        <title>Bacillus genomes from the desert of Cuatro Cienegas, Coahuila.</title>
        <authorList>
            <person name="Olmedo-Alvarez G."/>
        </authorList>
    </citation>
    <scope>NUCLEOTIDE SEQUENCE [LARGE SCALE GENOMIC DNA]</scope>
    <source>
        <strain evidence="1 2">CH37_1T</strain>
    </source>
</reference>
<protein>
    <submittedName>
        <fullName evidence="1">Nucleotidyltransferase family protein</fullName>
    </submittedName>
</protein>
<organism evidence="1 2">
    <name type="scientific">Bacillus infantis</name>
    <dbReference type="NCBI Taxonomy" id="324767"/>
    <lineage>
        <taxon>Bacteria</taxon>
        <taxon>Bacillati</taxon>
        <taxon>Bacillota</taxon>
        <taxon>Bacilli</taxon>
        <taxon>Bacillales</taxon>
        <taxon>Bacillaceae</taxon>
        <taxon>Bacillus</taxon>
    </lineage>
</organism>
<gene>
    <name evidence="1" type="ORF">FZD47_20325</name>
</gene>
<dbReference type="RefSeq" id="WP_148950706.1">
    <property type="nucleotide sequence ID" value="NZ_VTES01000006.1"/>
</dbReference>
<evidence type="ECO:0000313" key="1">
    <source>
        <dbReference type="EMBL" id="TYS60561.1"/>
    </source>
</evidence>
<keyword evidence="1" id="KW-0808">Transferase</keyword>
<accession>A0A5D4SD21</accession>
<dbReference type="InterPro" id="IPR039498">
    <property type="entry name" value="NTP_transf_5"/>
</dbReference>
<dbReference type="AlphaFoldDB" id="A0A5D4SD21"/>